<organism evidence="1 2">
    <name type="scientific">Marinagarivorans cellulosilyticus</name>
    <dbReference type="NCBI Taxonomy" id="2721545"/>
    <lineage>
        <taxon>Bacteria</taxon>
        <taxon>Pseudomonadati</taxon>
        <taxon>Pseudomonadota</taxon>
        <taxon>Gammaproteobacteria</taxon>
        <taxon>Cellvibrionales</taxon>
        <taxon>Cellvibrionaceae</taxon>
        <taxon>Marinagarivorans</taxon>
    </lineage>
</organism>
<dbReference type="AlphaFoldDB" id="A0AAN2BJS5"/>
<dbReference type="KEGG" id="marq:MARGE09_P1435"/>
<dbReference type="RefSeq" id="WP_236986708.1">
    <property type="nucleotide sequence ID" value="NZ_AP023086.1"/>
</dbReference>
<reference evidence="1 2" key="1">
    <citation type="journal article" date="2022" name="IScience">
        <title>An ultrasensitive nanofiber-based assay for enzymatic hydrolysis and deep-sea microbial degradation of cellulose.</title>
        <authorList>
            <person name="Tsudome M."/>
            <person name="Tachioka M."/>
            <person name="Miyazaki M."/>
            <person name="Uchimura K."/>
            <person name="Tsuda M."/>
            <person name="Takaki Y."/>
            <person name="Deguchi S."/>
        </authorList>
    </citation>
    <scope>NUCLEOTIDE SEQUENCE [LARGE SCALE GENOMIC DNA]</scope>
    <source>
        <strain evidence="1 2">GE09</strain>
    </source>
</reference>
<proteinExistence type="predicted"/>
<gene>
    <name evidence="1" type="ORF">MARGE09_P1435</name>
</gene>
<accession>A0AAN2BJS5</accession>
<protein>
    <recommendedName>
        <fullName evidence="3">Phosphate ABC transporter substrate-binding protein</fullName>
    </recommendedName>
</protein>
<evidence type="ECO:0000313" key="1">
    <source>
        <dbReference type="EMBL" id="BCD97234.1"/>
    </source>
</evidence>
<dbReference type="SUPFAM" id="SSF53850">
    <property type="entry name" value="Periplasmic binding protein-like II"/>
    <property type="match status" value="1"/>
</dbReference>
<evidence type="ECO:0008006" key="3">
    <source>
        <dbReference type="Google" id="ProtNLM"/>
    </source>
</evidence>
<dbReference type="EMBL" id="AP023086">
    <property type="protein sequence ID" value="BCD97234.1"/>
    <property type="molecule type" value="Genomic_DNA"/>
</dbReference>
<dbReference type="Proteomes" id="UP001320119">
    <property type="component" value="Chromosome"/>
</dbReference>
<dbReference type="Gene3D" id="3.40.190.10">
    <property type="entry name" value="Periplasmic binding protein-like II"/>
    <property type="match status" value="1"/>
</dbReference>
<sequence>MKNTFRSAAIRGVISLGSLYATVCSADIAVIAHPSVNSSQLNAKEVRNIFLNRSNVLKLSQDPVITVFDLNSDTSKYFFKNVMRMTPSKFRAHWSTQIFTGKGVQPTYINNADELILSVANTPNAVGFVDDAEALAGVKVLFTIAE</sequence>
<evidence type="ECO:0000313" key="2">
    <source>
        <dbReference type="Proteomes" id="UP001320119"/>
    </source>
</evidence>
<keyword evidence="2" id="KW-1185">Reference proteome</keyword>
<name>A0AAN2BJS5_9GAMM</name>